<keyword evidence="2" id="KW-1185">Reference proteome</keyword>
<proteinExistence type="predicted"/>
<gene>
    <name evidence="1" type="ORF">LMG31841_03187</name>
</gene>
<evidence type="ECO:0000313" key="2">
    <source>
        <dbReference type="Proteomes" id="UP000789704"/>
    </source>
</evidence>
<accession>A0A9N8X2N5</accession>
<dbReference type="RefSeq" id="WP_228878371.1">
    <property type="nucleotide sequence ID" value="NZ_CAJQZC010000005.1"/>
</dbReference>
<dbReference type="AlphaFoldDB" id="A0A9N8X2N5"/>
<dbReference type="EMBL" id="CAJQZC010000005">
    <property type="protein sequence ID" value="CAG4903106.1"/>
    <property type="molecule type" value="Genomic_DNA"/>
</dbReference>
<protein>
    <submittedName>
        <fullName evidence="1">Uncharacterized protein</fullName>
    </submittedName>
</protein>
<reference evidence="1" key="1">
    <citation type="submission" date="2021-04" db="EMBL/GenBank/DDBJ databases">
        <authorList>
            <person name="Vanwijnsberghe S."/>
        </authorList>
    </citation>
    <scope>NUCLEOTIDE SEQUENCE</scope>
    <source>
        <strain evidence="1">LMG 31841</strain>
    </source>
</reference>
<organism evidence="1 2">
    <name type="scientific">Paraburkholderia saeva</name>
    <dbReference type="NCBI Taxonomy" id="2777537"/>
    <lineage>
        <taxon>Bacteria</taxon>
        <taxon>Pseudomonadati</taxon>
        <taxon>Pseudomonadota</taxon>
        <taxon>Betaproteobacteria</taxon>
        <taxon>Burkholderiales</taxon>
        <taxon>Burkholderiaceae</taxon>
        <taxon>Paraburkholderia</taxon>
    </lineage>
</organism>
<evidence type="ECO:0000313" key="1">
    <source>
        <dbReference type="EMBL" id="CAG4903106.1"/>
    </source>
</evidence>
<comment type="caution">
    <text evidence="1">The sequence shown here is derived from an EMBL/GenBank/DDBJ whole genome shotgun (WGS) entry which is preliminary data.</text>
</comment>
<dbReference type="Proteomes" id="UP000789704">
    <property type="component" value="Unassembled WGS sequence"/>
</dbReference>
<name>A0A9N8X2N5_9BURK</name>
<sequence>MKFQSDPAGLDRRTADALHCCRDLFAEAQRTLTITIHGDLPTVVDTVRQHYASVRTVLSSPLALDALGMFAIQQCRAGDTLAPHQARDALLDPQQRHTAGTGCVHVLLLALNLAERRARGLLDVTPASTLLN</sequence>